<evidence type="ECO:0000313" key="2">
    <source>
        <dbReference type="EMBL" id="KAB2625920.1"/>
    </source>
</evidence>
<dbReference type="Proteomes" id="UP000327157">
    <property type="component" value="Chromosome 16"/>
</dbReference>
<feature type="compositionally biased region" description="Pro residues" evidence="1">
    <location>
        <begin position="36"/>
        <end position="46"/>
    </location>
</feature>
<reference evidence="2 3" key="3">
    <citation type="submission" date="2019-11" db="EMBL/GenBank/DDBJ databases">
        <title>A de novo genome assembly of a pear dwarfing rootstock.</title>
        <authorList>
            <person name="Wang F."/>
            <person name="Wang J."/>
            <person name="Li S."/>
            <person name="Zhang Y."/>
            <person name="Fang M."/>
            <person name="Ma L."/>
            <person name="Zhao Y."/>
            <person name="Jiang S."/>
        </authorList>
    </citation>
    <scope>NUCLEOTIDE SEQUENCE [LARGE SCALE GENOMIC DNA]</scope>
    <source>
        <strain evidence="2">S2</strain>
        <tissue evidence="2">Leaf</tissue>
    </source>
</reference>
<dbReference type="PANTHER" id="PTHR37769:SF1">
    <property type="entry name" value="OS08G0243900 PROTEIN"/>
    <property type="match status" value="1"/>
</dbReference>
<sequence>MVSARPGPRRRLLLPPDPPSFCHPTPPKTIPTSTPTLPPMPPPTSSPPLATTRLSPQAASSSWGLNLGIYWVVYRQVNFIYVLDATIADHDNLINVFECIHIVNQVVIVIVTICCNVDVTPEKLSRKYAKIYIALNIVLRETITAGYEVAASLALVVQIEEEDQKLENEEESQAENDPFAASKKINQPEKLISGFKKNNNPSAIDLTMALATLEVMTLATPAEATQSTHIAVEGFEGDAWGGGLDASEFVGSKKVAKKEGLSGLELLQIGPDAPKTADAAAGGAAAGTPLDTLVKSEMKGLEMHIVEEISAEFRETLLAIVGLVGVVYLKTLPTITSDDKETEFSFQAEGTSSVKRFIMQNSRVSSLGNRLFHMSTTASDEPLPILKYGLVPKLMPLPLRVSPKVVLSRFDKELKWHIPEIPLNGSPGRLRARMPVDSNEGDGSEEIEVVAYVKFSWQGTKSLSGVCLRPAFEGNIDFYEVNRSIGVVGGGPRPVDLKNSTDVEKGGE</sequence>
<evidence type="ECO:0000256" key="1">
    <source>
        <dbReference type="SAM" id="MobiDB-lite"/>
    </source>
</evidence>
<feature type="region of interest" description="Disordered" evidence="1">
    <location>
        <begin position="1"/>
        <end position="53"/>
    </location>
</feature>
<organism evidence="2 3">
    <name type="scientific">Pyrus ussuriensis x Pyrus communis</name>
    <dbReference type="NCBI Taxonomy" id="2448454"/>
    <lineage>
        <taxon>Eukaryota</taxon>
        <taxon>Viridiplantae</taxon>
        <taxon>Streptophyta</taxon>
        <taxon>Embryophyta</taxon>
        <taxon>Tracheophyta</taxon>
        <taxon>Spermatophyta</taxon>
        <taxon>Magnoliopsida</taxon>
        <taxon>eudicotyledons</taxon>
        <taxon>Gunneridae</taxon>
        <taxon>Pentapetalae</taxon>
        <taxon>rosids</taxon>
        <taxon>fabids</taxon>
        <taxon>Rosales</taxon>
        <taxon>Rosaceae</taxon>
        <taxon>Amygdaloideae</taxon>
        <taxon>Maleae</taxon>
        <taxon>Pyrus</taxon>
    </lineage>
</organism>
<gene>
    <name evidence="2" type="ORF">D8674_017580</name>
</gene>
<evidence type="ECO:0008006" key="4">
    <source>
        <dbReference type="Google" id="ProtNLM"/>
    </source>
</evidence>
<evidence type="ECO:0000313" key="3">
    <source>
        <dbReference type="Proteomes" id="UP000327157"/>
    </source>
</evidence>
<reference evidence="3" key="2">
    <citation type="submission" date="2019-10" db="EMBL/GenBank/DDBJ databases">
        <title>A de novo genome assembly of a pear dwarfing rootstock.</title>
        <authorList>
            <person name="Wang F."/>
            <person name="Wang J."/>
            <person name="Li S."/>
            <person name="Zhang Y."/>
            <person name="Fang M."/>
            <person name="Ma L."/>
            <person name="Zhao Y."/>
            <person name="Jiang S."/>
        </authorList>
    </citation>
    <scope>NUCLEOTIDE SEQUENCE [LARGE SCALE GENOMIC DNA]</scope>
</reference>
<name>A0A5N5HK78_9ROSA</name>
<proteinExistence type="predicted"/>
<feature type="compositionally biased region" description="Pro residues" evidence="1">
    <location>
        <begin position="15"/>
        <end position="29"/>
    </location>
</feature>
<dbReference type="OrthoDB" id="20621at2759"/>
<dbReference type="PANTHER" id="PTHR37769">
    <property type="entry name" value="OS08G0243900 PROTEIN"/>
    <property type="match status" value="1"/>
</dbReference>
<accession>A0A5N5HK78</accession>
<protein>
    <recommendedName>
        <fullName evidence="4">MHD domain-containing protein</fullName>
    </recommendedName>
</protein>
<keyword evidence="3" id="KW-1185">Reference proteome</keyword>
<comment type="caution">
    <text evidence="2">The sequence shown here is derived from an EMBL/GenBank/DDBJ whole genome shotgun (WGS) entry which is preliminary data.</text>
</comment>
<dbReference type="EMBL" id="SMOL01000160">
    <property type="protein sequence ID" value="KAB2625920.1"/>
    <property type="molecule type" value="Genomic_DNA"/>
</dbReference>
<dbReference type="AlphaFoldDB" id="A0A5N5HK78"/>
<reference evidence="2 3" key="1">
    <citation type="submission" date="2019-09" db="EMBL/GenBank/DDBJ databases">
        <authorList>
            <person name="Ou C."/>
        </authorList>
    </citation>
    <scope>NUCLEOTIDE SEQUENCE [LARGE SCALE GENOMIC DNA]</scope>
    <source>
        <strain evidence="2">S2</strain>
        <tissue evidence="2">Leaf</tissue>
    </source>
</reference>